<keyword evidence="1" id="KW-0812">Transmembrane</keyword>
<sequence length="115" mass="12573">MIAALWIVTAIALLLWSALAAGLWALLSVDPAWVAELHTRMADTRLGDLLDVWLGGWDEWLAWAIELSQGLLRSLQGWLVWILGAVWGLGTLVVLGITGLLHLAIRESQPKPLSS</sequence>
<keyword evidence="1" id="KW-0472">Membrane</keyword>
<dbReference type="Proteomes" id="UP001379945">
    <property type="component" value="Unassembled WGS sequence"/>
</dbReference>
<organism evidence="2 3">
    <name type="scientific">Ideonella margarita</name>
    <dbReference type="NCBI Taxonomy" id="2984191"/>
    <lineage>
        <taxon>Bacteria</taxon>
        <taxon>Pseudomonadati</taxon>
        <taxon>Pseudomonadota</taxon>
        <taxon>Betaproteobacteria</taxon>
        <taxon>Burkholderiales</taxon>
        <taxon>Sphaerotilaceae</taxon>
        <taxon>Ideonella</taxon>
    </lineage>
</organism>
<reference evidence="2 3" key="1">
    <citation type="submission" date="2024-04" db="EMBL/GenBank/DDBJ databases">
        <title>Novel species of the genus Ideonella isolated from streams.</title>
        <authorList>
            <person name="Lu H."/>
        </authorList>
    </citation>
    <scope>NUCLEOTIDE SEQUENCE [LARGE SCALE GENOMIC DNA]</scope>
    <source>
        <strain evidence="2 3">LYT19W</strain>
    </source>
</reference>
<keyword evidence="1" id="KW-1133">Transmembrane helix</keyword>
<protein>
    <submittedName>
        <fullName evidence="2">Uncharacterized protein</fullName>
    </submittedName>
</protein>
<comment type="caution">
    <text evidence="2">The sequence shown here is derived from an EMBL/GenBank/DDBJ whole genome shotgun (WGS) entry which is preliminary data.</text>
</comment>
<feature type="transmembrane region" description="Helical" evidence="1">
    <location>
        <begin position="78"/>
        <end position="105"/>
    </location>
</feature>
<keyword evidence="3" id="KW-1185">Reference proteome</keyword>
<dbReference type="EMBL" id="JBBUTI010000010">
    <property type="protein sequence ID" value="MEK8047635.1"/>
    <property type="molecule type" value="Genomic_DNA"/>
</dbReference>
<evidence type="ECO:0000313" key="2">
    <source>
        <dbReference type="EMBL" id="MEK8047635.1"/>
    </source>
</evidence>
<gene>
    <name evidence="2" type="ORF">AACH00_14835</name>
</gene>
<dbReference type="RefSeq" id="WP_341399942.1">
    <property type="nucleotide sequence ID" value="NZ_JBBUTI010000010.1"/>
</dbReference>
<evidence type="ECO:0000256" key="1">
    <source>
        <dbReference type="SAM" id="Phobius"/>
    </source>
</evidence>
<evidence type="ECO:0000313" key="3">
    <source>
        <dbReference type="Proteomes" id="UP001379945"/>
    </source>
</evidence>
<accession>A0ABU9C6X7</accession>
<name>A0ABU9C6X7_9BURK</name>
<proteinExistence type="predicted"/>